<dbReference type="Proteomes" id="UP000189704">
    <property type="component" value="Unplaced"/>
</dbReference>
<evidence type="ECO:0000313" key="3">
    <source>
        <dbReference type="Proteomes" id="UP000189704"/>
    </source>
</evidence>
<dbReference type="InterPro" id="IPR029307">
    <property type="entry name" value="INT_SG_DDX_CT_C"/>
</dbReference>
<sequence>MFIEIFQEMMPDEAQKVVVVPEDKYKHSEEPKSPSFKRRKNMVLLSMKEERQGDSLLGGSIMLKEKNVPVIHDVHVEEKESGQSPTVGSPGRPVSSDLMNMVGDGFSPIPLDSQLDDITLISKDELVHKPGTDALVGEVPTSSTLSADDPKVTDMSTLPKSPEEINAGIKTQLRKEIRQFGRKYERIFALLEGVQGTQEARKQFVVSTIKEAARFKRRDLIKHLEKMLERMVPNGFSHKIE</sequence>
<dbReference type="GO" id="GO:0032039">
    <property type="term" value="C:integrator complex"/>
    <property type="evidence" value="ECO:0007669"/>
    <property type="project" value="TreeGrafter"/>
</dbReference>
<feature type="domain" description="INTS6/SAGE1/DDX26B/CT45 C-terminal" evidence="2">
    <location>
        <begin position="164"/>
        <end position="226"/>
    </location>
</feature>
<accession>A0A3Q0DXN0</accession>
<organism evidence="3 4">
    <name type="scientific">Carlito syrichta</name>
    <name type="common">Philippine tarsier</name>
    <name type="synonym">Tarsius syrichta</name>
    <dbReference type="NCBI Taxonomy" id="1868482"/>
    <lineage>
        <taxon>Eukaryota</taxon>
        <taxon>Metazoa</taxon>
        <taxon>Chordata</taxon>
        <taxon>Craniata</taxon>
        <taxon>Vertebrata</taxon>
        <taxon>Euteleostomi</taxon>
        <taxon>Mammalia</taxon>
        <taxon>Eutheria</taxon>
        <taxon>Euarchontoglires</taxon>
        <taxon>Primates</taxon>
        <taxon>Haplorrhini</taxon>
        <taxon>Tarsiiformes</taxon>
        <taxon>Tarsiidae</taxon>
        <taxon>Carlito</taxon>
    </lineage>
</organism>
<proteinExistence type="predicted"/>
<dbReference type="GeneID" id="103260437"/>
<keyword evidence="3" id="KW-1185">Reference proteome</keyword>
<dbReference type="STRING" id="1868482.ENSTSYP00000003111"/>
<name>A0A3Q0DXN0_CARSF</name>
<evidence type="ECO:0000256" key="1">
    <source>
        <dbReference type="SAM" id="MobiDB-lite"/>
    </source>
</evidence>
<dbReference type="InterPro" id="IPR051113">
    <property type="entry name" value="Integrator_subunit6"/>
</dbReference>
<dbReference type="Pfam" id="PF15300">
    <property type="entry name" value="INT_SG_DDX_CT_C"/>
    <property type="match status" value="1"/>
</dbReference>
<protein>
    <submittedName>
        <fullName evidence="4">Integrator complex subunit 6-like</fullName>
    </submittedName>
</protein>
<feature type="region of interest" description="Disordered" evidence="1">
    <location>
        <begin position="133"/>
        <end position="160"/>
    </location>
</feature>
<evidence type="ECO:0000259" key="2">
    <source>
        <dbReference type="Pfam" id="PF15300"/>
    </source>
</evidence>
<dbReference type="GO" id="GO:0034472">
    <property type="term" value="P:snRNA 3'-end processing"/>
    <property type="evidence" value="ECO:0007669"/>
    <property type="project" value="TreeGrafter"/>
</dbReference>
<dbReference type="OrthoDB" id="9520782at2759"/>
<reference evidence="4" key="1">
    <citation type="submission" date="2025-08" db="UniProtKB">
        <authorList>
            <consortium name="RefSeq"/>
        </authorList>
    </citation>
    <scope>IDENTIFICATION</scope>
</reference>
<dbReference type="PANTHER" id="PTHR12957:SF22">
    <property type="entry name" value="INTEGRATOR COMPLEX SUBUNIT 6-LIKE"/>
    <property type="match status" value="1"/>
</dbReference>
<dbReference type="AlphaFoldDB" id="A0A3Q0DXN0"/>
<dbReference type="RefSeq" id="XP_021567976.1">
    <property type="nucleotide sequence ID" value="XM_021712301.1"/>
</dbReference>
<gene>
    <name evidence="4" type="primary">LOC103260437</name>
</gene>
<evidence type="ECO:0000313" key="4">
    <source>
        <dbReference type="RefSeq" id="XP_021567976.1"/>
    </source>
</evidence>
<dbReference type="KEGG" id="csyr:103260437"/>
<dbReference type="PANTHER" id="PTHR12957">
    <property type="entry name" value="DEAD/H BOX POLYPEPTIDE 26/DICE1-RELATED"/>
    <property type="match status" value="1"/>
</dbReference>